<evidence type="ECO:0000313" key="2">
    <source>
        <dbReference type="Proteomes" id="UP000406735"/>
    </source>
</evidence>
<proteinExistence type="predicted"/>
<dbReference type="RefSeq" id="WP_153079819.1">
    <property type="nucleotide sequence ID" value="NZ_VZAU01000126.1"/>
</dbReference>
<dbReference type="AlphaFoldDB" id="A0A6A7VYJ3"/>
<name>A0A6A7VYJ3_9BACT</name>
<comment type="caution">
    <text evidence="1">The sequence shown here is derived from an EMBL/GenBank/DDBJ whole genome shotgun (WGS) entry which is preliminary data.</text>
</comment>
<sequence length="371" mass="44336">MEIFIFLIPFVVAAFLLIFFRKQTTWWEYAVLIVPSILIGILMEFVFKQSNAADTEYLGSYVTRIRHYDAWNEYIHRTCTRTVGSGKHQRTETYDCSYVDNHPERWTYFDARNKEEYFMSDNEFNVVRKILGTKSVFIDMHRDYYTKDGDAQEWAWDGSIENSYTLSSEHDYKNKVKASRSIFKFEDIDYQQARKLGLFEYPDIVLYDQNPVLGLKIPKDQEKAMRWLNGYYGERKQFRVFVLFFKNKPEEIVEKQRSYWQGGNKNELVVCVGIDKNKNVKWCNAFSWCDSPVVGVKSRDWFMSNPVNLEKYAEYIGPIVEKEWHRKNFEDFDYLTIELTDGQYWVIIVLLLIFNIGMSFWIVTNNYKNDL</sequence>
<organism evidence="1 2">
    <name type="scientific">Segatella copri</name>
    <dbReference type="NCBI Taxonomy" id="165179"/>
    <lineage>
        <taxon>Bacteria</taxon>
        <taxon>Pseudomonadati</taxon>
        <taxon>Bacteroidota</taxon>
        <taxon>Bacteroidia</taxon>
        <taxon>Bacteroidales</taxon>
        <taxon>Prevotellaceae</taxon>
        <taxon>Segatella</taxon>
    </lineage>
</organism>
<accession>A0A6A7VYJ3</accession>
<dbReference type="Proteomes" id="UP000406735">
    <property type="component" value="Unassembled WGS sequence"/>
</dbReference>
<gene>
    <name evidence="1" type="ORF">F7D97_07960</name>
</gene>
<dbReference type="EMBL" id="VZCY01000068">
    <property type="protein sequence ID" value="MQN09852.1"/>
    <property type="molecule type" value="Genomic_DNA"/>
</dbReference>
<protein>
    <submittedName>
        <fullName evidence="1">Uncharacterized protein</fullName>
    </submittedName>
</protein>
<reference evidence="1 2" key="1">
    <citation type="submission" date="2019-09" db="EMBL/GenBank/DDBJ databases">
        <title>Distinct polysaccharide growth profiles of human intestinal Prevotella copri isolates.</title>
        <authorList>
            <person name="Fehlner-Peach H."/>
            <person name="Magnabosco C."/>
            <person name="Raghavan V."/>
            <person name="Scher J.U."/>
            <person name="Tett A."/>
            <person name="Cox L.M."/>
            <person name="Gottsegen C."/>
            <person name="Watters A."/>
            <person name="Wiltshire- Gordon J.D."/>
            <person name="Segata N."/>
            <person name="Bonneau R."/>
            <person name="Littman D.R."/>
        </authorList>
    </citation>
    <scope>NUCLEOTIDE SEQUENCE [LARGE SCALE GENOMIC DNA]</scope>
    <source>
        <strain evidence="2">iK21513</strain>
    </source>
</reference>
<evidence type="ECO:0000313" key="1">
    <source>
        <dbReference type="EMBL" id="MQN09852.1"/>
    </source>
</evidence>